<evidence type="ECO:0000313" key="3">
    <source>
        <dbReference type="Proteomes" id="UP001432027"/>
    </source>
</evidence>
<feature type="non-terminal residue" evidence="2">
    <location>
        <position position="1"/>
    </location>
</feature>
<name>A0AAV5STK6_9BILA</name>
<reference evidence="2" key="1">
    <citation type="submission" date="2023-10" db="EMBL/GenBank/DDBJ databases">
        <title>Genome assembly of Pristionchus species.</title>
        <authorList>
            <person name="Yoshida K."/>
            <person name="Sommer R.J."/>
        </authorList>
    </citation>
    <scope>NUCLEOTIDE SEQUENCE</scope>
    <source>
        <strain evidence="2">RS0144</strain>
    </source>
</reference>
<protein>
    <recommendedName>
        <fullName evidence="4">Clade I nitrous oxide reductase</fullName>
    </recommendedName>
</protein>
<dbReference type="Proteomes" id="UP001432027">
    <property type="component" value="Unassembled WGS sequence"/>
</dbReference>
<accession>A0AAV5STK6</accession>
<feature type="region of interest" description="Disordered" evidence="1">
    <location>
        <begin position="1"/>
        <end position="28"/>
    </location>
</feature>
<comment type="caution">
    <text evidence="2">The sequence shown here is derived from an EMBL/GenBank/DDBJ whole genome shotgun (WGS) entry which is preliminary data.</text>
</comment>
<organism evidence="2 3">
    <name type="scientific">Pristionchus entomophagus</name>
    <dbReference type="NCBI Taxonomy" id="358040"/>
    <lineage>
        <taxon>Eukaryota</taxon>
        <taxon>Metazoa</taxon>
        <taxon>Ecdysozoa</taxon>
        <taxon>Nematoda</taxon>
        <taxon>Chromadorea</taxon>
        <taxon>Rhabditida</taxon>
        <taxon>Rhabditina</taxon>
        <taxon>Diplogasteromorpha</taxon>
        <taxon>Diplogasteroidea</taxon>
        <taxon>Neodiplogasteridae</taxon>
        <taxon>Pristionchus</taxon>
    </lineage>
</organism>
<proteinExistence type="predicted"/>
<evidence type="ECO:0000313" key="2">
    <source>
        <dbReference type="EMBL" id="GMS86420.1"/>
    </source>
</evidence>
<feature type="compositionally biased region" description="Basic and acidic residues" evidence="1">
    <location>
        <begin position="1"/>
        <end position="11"/>
    </location>
</feature>
<evidence type="ECO:0000256" key="1">
    <source>
        <dbReference type="SAM" id="MobiDB-lite"/>
    </source>
</evidence>
<sequence length="81" mass="9357">RLSDDLRRQDGRSVPPVGRRYRGGGGLHERHFQVRSSLGLVHSRVVHTRIHREAHEVEGRSTTRRVHPSELPVQARRLIAR</sequence>
<evidence type="ECO:0008006" key="4">
    <source>
        <dbReference type="Google" id="ProtNLM"/>
    </source>
</evidence>
<dbReference type="EMBL" id="BTSX01000002">
    <property type="protein sequence ID" value="GMS86420.1"/>
    <property type="molecule type" value="Genomic_DNA"/>
</dbReference>
<keyword evidence="3" id="KW-1185">Reference proteome</keyword>
<gene>
    <name evidence="2" type="ORF">PENTCL1PPCAC_8595</name>
</gene>
<dbReference type="AlphaFoldDB" id="A0AAV5STK6"/>